<dbReference type="OrthoDB" id="48873at2"/>
<protein>
    <submittedName>
        <fullName evidence="2">Uncharacterized protein</fullName>
    </submittedName>
</protein>
<dbReference type="PATRIC" id="fig|1679170.3.peg.3277"/>
<dbReference type="Proteomes" id="UP000037146">
    <property type="component" value="Unassembled WGS sequence"/>
</dbReference>
<evidence type="ECO:0000313" key="2">
    <source>
        <dbReference type="EMBL" id="KMY50542.1"/>
    </source>
</evidence>
<dbReference type="AlphaFoldDB" id="A0A0K9GWB9"/>
<organism evidence="2 3">
    <name type="scientific">Peribacillus loiseleuriae</name>
    <dbReference type="NCBI Taxonomy" id="1679170"/>
    <lineage>
        <taxon>Bacteria</taxon>
        <taxon>Bacillati</taxon>
        <taxon>Bacillota</taxon>
        <taxon>Bacilli</taxon>
        <taxon>Bacillales</taxon>
        <taxon>Bacillaceae</taxon>
        <taxon>Peribacillus</taxon>
    </lineage>
</organism>
<feature type="coiled-coil region" evidence="1">
    <location>
        <begin position="79"/>
        <end position="106"/>
    </location>
</feature>
<keyword evidence="1" id="KW-0175">Coiled coil</keyword>
<dbReference type="RefSeq" id="WP_049681896.1">
    <property type="nucleotide sequence ID" value="NZ_LFZW01000001.1"/>
</dbReference>
<sequence length="114" mass="13269">MNNLQRLELETKGIKLEQEELSIYLQENDLEPFVEYNPQSATSKKNIYRAALSVLESIANDVSRMKSVKLDDMTVSDFSDSIQSRIDQLERKIRQLKTDDQLQNESSFFMLFAD</sequence>
<gene>
    <name evidence="2" type="ORF">AC625_14365</name>
</gene>
<keyword evidence="3" id="KW-1185">Reference proteome</keyword>
<name>A0A0K9GWB9_9BACI</name>
<proteinExistence type="predicted"/>
<comment type="caution">
    <text evidence="2">The sequence shown here is derived from an EMBL/GenBank/DDBJ whole genome shotgun (WGS) entry which is preliminary data.</text>
</comment>
<reference evidence="3" key="1">
    <citation type="submission" date="2015-07" db="EMBL/GenBank/DDBJ databases">
        <title>Genome sequencing project for genomic taxonomy and phylogenomics of Bacillus-like bacteria.</title>
        <authorList>
            <person name="Liu B."/>
            <person name="Wang J."/>
            <person name="Zhu Y."/>
            <person name="Liu G."/>
            <person name="Chen Q."/>
            <person name="Chen Z."/>
            <person name="Lan J."/>
            <person name="Che J."/>
            <person name="Ge C."/>
            <person name="Shi H."/>
            <person name="Pan Z."/>
            <person name="Liu X."/>
        </authorList>
    </citation>
    <scope>NUCLEOTIDE SEQUENCE [LARGE SCALE GENOMIC DNA]</scope>
    <source>
        <strain evidence="3">FJAT-27997</strain>
    </source>
</reference>
<dbReference type="EMBL" id="LFZW01000001">
    <property type="protein sequence ID" value="KMY50542.1"/>
    <property type="molecule type" value="Genomic_DNA"/>
</dbReference>
<evidence type="ECO:0000256" key="1">
    <source>
        <dbReference type="SAM" id="Coils"/>
    </source>
</evidence>
<dbReference type="STRING" id="1679170.AC625_14365"/>
<evidence type="ECO:0000313" key="3">
    <source>
        <dbReference type="Proteomes" id="UP000037146"/>
    </source>
</evidence>
<accession>A0A0K9GWB9</accession>